<dbReference type="SUPFAM" id="SSF50916">
    <property type="entry name" value="Rap30/74 interaction domains"/>
    <property type="match status" value="1"/>
</dbReference>
<evidence type="ECO:0000313" key="12">
    <source>
        <dbReference type="Proteomes" id="UP000009192"/>
    </source>
</evidence>
<dbReference type="OrthoDB" id="26094at2759"/>
<dbReference type="AlphaFoldDB" id="A0A0Q9XWG1"/>
<dbReference type="InParanoid" id="A0A0Q9XWG1"/>
<evidence type="ECO:0000256" key="5">
    <source>
        <dbReference type="ARBA" id="ARBA00023125"/>
    </source>
</evidence>
<name>A0A0Q9XWG1_DROMO</name>
<comment type="subcellular location">
    <subcellularLocation>
        <location evidence="1">Nucleus</location>
    </subcellularLocation>
</comment>
<dbReference type="CDD" id="cd07980">
    <property type="entry name" value="TFIIF_beta"/>
    <property type="match status" value="1"/>
</dbReference>
<dbReference type="InterPro" id="IPR003196">
    <property type="entry name" value="TFIIF_beta"/>
</dbReference>
<dbReference type="Gene3D" id="1.10.10.10">
    <property type="entry name" value="Winged helix-like DNA-binding domain superfamily/Winged helix DNA-binding domain"/>
    <property type="match status" value="1"/>
</dbReference>
<dbReference type="PANTHER" id="PTHR10445">
    <property type="entry name" value="GENERAL TRANSCRIPTION FACTOR IIF SUBUNIT 2"/>
    <property type="match status" value="1"/>
</dbReference>
<evidence type="ECO:0000259" key="10">
    <source>
        <dbReference type="Pfam" id="PF17683"/>
    </source>
</evidence>
<evidence type="ECO:0000256" key="1">
    <source>
        <dbReference type="ARBA" id="ARBA00004123"/>
    </source>
</evidence>
<sequence length="241" mass="28158">MPQNTQEIGNKKKNNLSEANRAIWLVKVLKYLGKLWDKSPSEMEVATIRIQKPAISSEPFKVSLSRIPELMELEPDSPIASEHELKLCKTAEGTNLTGIFSTLDNEEPSMEGWITHKMQCLPVYNTQYLKMKEHYLRSAKPPRRVKPLNHIVKNYKPVSSHAHNKDDCKRKDGPKMLSKDNIMDLLFQAFEKHQYYTLKDLQFITKQSVFVLKAILKDIGDYNKDPAHKKMWELKEEYRHY</sequence>
<dbReference type="GO" id="GO:0006367">
    <property type="term" value="P:transcription initiation at RNA polymerase II promoter"/>
    <property type="evidence" value="ECO:0007669"/>
    <property type="project" value="InterPro"/>
</dbReference>
<keyword evidence="5" id="KW-0238">DNA-binding</keyword>
<evidence type="ECO:0000256" key="2">
    <source>
        <dbReference type="ARBA" id="ARBA00009543"/>
    </source>
</evidence>
<dbReference type="InterPro" id="IPR036390">
    <property type="entry name" value="WH_DNA-bd_sf"/>
</dbReference>
<dbReference type="InterPro" id="IPR036388">
    <property type="entry name" value="WH-like_DNA-bd_sf"/>
</dbReference>
<evidence type="ECO:0000256" key="8">
    <source>
        <dbReference type="ARBA" id="ARBA00033388"/>
    </source>
</evidence>
<evidence type="ECO:0000256" key="4">
    <source>
        <dbReference type="ARBA" id="ARBA00023015"/>
    </source>
</evidence>
<dbReference type="InterPro" id="IPR011039">
    <property type="entry name" value="TFIIF_interaction"/>
</dbReference>
<dbReference type="PANTHER" id="PTHR10445:SF0">
    <property type="entry name" value="GENERAL TRANSCRIPTION FACTOR IIF SUBUNIT 2"/>
    <property type="match status" value="1"/>
</dbReference>
<dbReference type="GO" id="GO:0006368">
    <property type="term" value="P:transcription elongation by RNA polymerase II"/>
    <property type="evidence" value="ECO:0007669"/>
    <property type="project" value="UniProtKB-ARBA"/>
</dbReference>
<evidence type="ECO:0000256" key="3">
    <source>
        <dbReference type="ARBA" id="ARBA00020815"/>
    </source>
</evidence>
<keyword evidence="7" id="KW-0539">Nucleus</keyword>
<dbReference type="GO" id="GO:0003677">
    <property type="term" value="F:DNA binding"/>
    <property type="evidence" value="ECO:0007669"/>
    <property type="project" value="UniProtKB-KW"/>
</dbReference>
<accession>A0A0Q9XWG1</accession>
<feature type="domain" description="TFIIF beta subunit N-terminal" evidence="10">
    <location>
        <begin position="20"/>
        <end position="104"/>
    </location>
</feature>
<dbReference type="SUPFAM" id="SSF46785">
    <property type="entry name" value="Winged helix' DNA-binding domain"/>
    <property type="match status" value="1"/>
</dbReference>
<dbReference type="KEGG" id="dmo:Dmoj_GI26719"/>
<dbReference type="Proteomes" id="UP000009192">
    <property type="component" value="Unassembled WGS sequence"/>
</dbReference>
<comment type="similarity">
    <text evidence="2">Belongs to the TFIIF beta subunit family.</text>
</comment>
<dbReference type="Pfam" id="PF17683">
    <property type="entry name" value="TFIIF_beta_N"/>
    <property type="match status" value="1"/>
</dbReference>
<evidence type="ECO:0000256" key="7">
    <source>
        <dbReference type="ARBA" id="ARBA00023242"/>
    </source>
</evidence>
<dbReference type="InterPro" id="IPR040450">
    <property type="entry name" value="TFIIF_beta_HTH"/>
</dbReference>
<gene>
    <name evidence="11" type="primary">Dmoj\GI26719</name>
    <name evidence="11" type="ORF">Dmoj_GI26719</name>
</gene>
<keyword evidence="4" id="KW-0805">Transcription regulation</keyword>
<protein>
    <recommendedName>
        <fullName evidence="3">General transcription factor IIF subunit 2</fullName>
    </recommendedName>
    <alternativeName>
        <fullName evidence="8">Transcription initiation factor IIF subunit beta</fullName>
    </alternativeName>
</protein>
<organism evidence="11 12">
    <name type="scientific">Drosophila mojavensis</name>
    <name type="common">Fruit fly</name>
    <dbReference type="NCBI Taxonomy" id="7230"/>
    <lineage>
        <taxon>Eukaryota</taxon>
        <taxon>Metazoa</taxon>
        <taxon>Ecdysozoa</taxon>
        <taxon>Arthropoda</taxon>
        <taxon>Hexapoda</taxon>
        <taxon>Insecta</taxon>
        <taxon>Pterygota</taxon>
        <taxon>Neoptera</taxon>
        <taxon>Endopterygota</taxon>
        <taxon>Diptera</taxon>
        <taxon>Brachycera</taxon>
        <taxon>Muscomorpha</taxon>
        <taxon>Ephydroidea</taxon>
        <taxon>Drosophilidae</taxon>
        <taxon>Drosophila</taxon>
    </lineage>
</organism>
<dbReference type="Pfam" id="PF02270">
    <property type="entry name" value="TFIIF_beta"/>
    <property type="match status" value="1"/>
</dbReference>
<keyword evidence="6" id="KW-0804">Transcription</keyword>
<proteinExistence type="inferred from homology"/>
<dbReference type="FunFam" id="1.10.10.10:FF:000035">
    <property type="entry name" value="General transcription factor IIF subunit 2"/>
    <property type="match status" value="1"/>
</dbReference>
<dbReference type="GO" id="GO:0005674">
    <property type="term" value="C:transcription factor TFIIF complex"/>
    <property type="evidence" value="ECO:0007669"/>
    <property type="project" value="InterPro"/>
</dbReference>
<dbReference type="InterPro" id="IPR040504">
    <property type="entry name" value="TFIIF_beta_N"/>
</dbReference>
<dbReference type="EMBL" id="CH934938">
    <property type="protein sequence ID" value="KRG07875.1"/>
    <property type="molecule type" value="Genomic_DNA"/>
</dbReference>
<feature type="domain" description="TFIIF beta subunit HTH" evidence="9">
    <location>
        <begin position="178"/>
        <end position="239"/>
    </location>
</feature>
<keyword evidence="12" id="KW-1185">Reference proteome</keyword>
<reference evidence="11 12" key="1">
    <citation type="journal article" date="2007" name="Nature">
        <title>Evolution of genes and genomes on the Drosophila phylogeny.</title>
        <authorList>
            <consortium name="Drosophila 12 Genomes Consortium"/>
            <person name="Clark A.G."/>
            <person name="Eisen M.B."/>
            <person name="Smith D.R."/>
            <person name="Bergman C.M."/>
            <person name="Oliver B."/>
            <person name="Markow T.A."/>
            <person name="Kaufman T.C."/>
            <person name="Kellis M."/>
            <person name="Gelbart W."/>
            <person name="Iyer V.N."/>
            <person name="Pollard D.A."/>
            <person name="Sackton T.B."/>
            <person name="Larracuente A.M."/>
            <person name="Singh N.D."/>
            <person name="Abad J.P."/>
            <person name="Abt D.N."/>
            <person name="Adryan B."/>
            <person name="Aguade M."/>
            <person name="Akashi H."/>
            <person name="Anderson W.W."/>
            <person name="Aquadro C.F."/>
            <person name="Ardell D.H."/>
            <person name="Arguello R."/>
            <person name="Artieri C.G."/>
            <person name="Barbash D.A."/>
            <person name="Barker D."/>
            <person name="Barsanti P."/>
            <person name="Batterham P."/>
            <person name="Batzoglou S."/>
            <person name="Begun D."/>
            <person name="Bhutkar A."/>
            <person name="Blanco E."/>
            <person name="Bosak S.A."/>
            <person name="Bradley R.K."/>
            <person name="Brand A.D."/>
            <person name="Brent M.R."/>
            <person name="Brooks A.N."/>
            <person name="Brown R.H."/>
            <person name="Butlin R.K."/>
            <person name="Caggese C."/>
            <person name="Calvi B.R."/>
            <person name="Bernardo de Carvalho A."/>
            <person name="Caspi A."/>
            <person name="Castrezana S."/>
            <person name="Celniker S.E."/>
            <person name="Chang J.L."/>
            <person name="Chapple C."/>
            <person name="Chatterji S."/>
            <person name="Chinwalla A."/>
            <person name="Civetta A."/>
            <person name="Clifton S.W."/>
            <person name="Comeron J.M."/>
            <person name="Costello J.C."/>
            <person name="Coyne J.A."/>
            <person name="Daub J."/>
            <person name="David R.G."/>
            <person name="Delcher A.L."/>
            <person name="Delehaunty K."/>
            <person name="Do C.B."/>
            <person name="Ebling H."/>
            <person name="Edwards K."/>
            <person name="Eickbush T."/>
            <person name="Evans J.D."/>
            <person name="Filipski A."/>
            <person name="Findeiss S."/>
            <person name="Freyhult E."/>
            <person name="Fulton L."/>
            <person name="Fulton R."/>
            <person name="Garcia A.C."/>
            <person name="Gardiner A."/>
            <person name="Garfield D.A."/>
            <person name="Garvin B.E."/>
            <person name="Gibson G."/>
            <person name="Gilbert D."/>
            <person name="Gnerre S."/>
            <person name="Godfrey J."/>
            <person name="Good R."/>
            <person name="Gotea V."/>
            <person name="Gravely B."/>
            <person name="Greenberg A.J."/>
            <person name="Griffiths-Jones S."/>
            <person name="Gross S."/>
            <person name="Guigo R."/>
            <person name="Gustafson E.A."/>
            <person name="Haerty W."/>
            <person name="Hahn M.W."/>
            <person name="Halligan D.L."/>
            <person name="Halpern A.L."/>
            <person name="Halter G.M."/>
            <person name="Han M.V."/>
            <person name="Heger A."/>
            <person name="Hillier L."/>
            <person name="Hinrichs A.S."/>
            <person name="Holmes I."/>
            <person name="Hoskins R.A."/>
            <person name="Hubisz M.J."/>
            <person name="Hultmark D."/>
            <person name="Huntley M.A."/>
            <person name="Jaffe D.B."/>
            <person name="Jagadeeshan S."/>
            <person name="Jeck W.R."/>
            <person name="Johnson J."/>
            <person name="Jones C.D."/>
            <person name="Jordan W.C."/>
            <person name="Karpen G.H."/>
            <person name="Kataoka E."/>
            <person name="Keightley P.D."/>
            <person name="Kheradpour P."/>
            <person name="Kirkness E.F."/>
            <person name="Koerich L.B."/>
            <person name="Kristiansen K."/>
            <person name="Kudrna D."/>
            <person name="Kulathinal R.J."/>
            <person name="Kumar S."/>
            <person name="Kwok R."/>
            <person name="Lander E."/>
            <person name="Langley C.H."/>
            <person name="Lapoint R."/>
            <person name="Lazzaro B.P."/>
            <person name="Lee S.J."/>
            <person name="Levesque L."/>
            <person name="Li R."/>
            <person name="Lin C.F."/>
            <person name="Lin M.F."/>
            <person name="Lindblad-Toh K."/>
            <person name="Llopart A."/>
            <person name="Long M."/>
            <person name="Low L."/>
            <person name="Lozovsky E."/>
            <person name="Lu J."/>
            <person name="Luo M."/>
            <person name="Machado C.A."/>
            <person name="Makalowski W."/>
            <person name="Marzo M."/>
            <person name="Matsuda M."/>
            <person name="Matzkin L."/>
            <person name="McAllister B."/>
            <person name="McBride C.S."/>
            <person name="McKernan B."/>
            <person name="McKernan K."/>
            <person name="Mendez-Lago M."/>
            <person name="Minx P."/>
            <person name="Mollenhauer M.U."/>
            <person name="Montooth K."/>
            <person name="Mount S.M."/>
            <person name="Mu X."/>
            <person name="Myers E."/>
            <person name="Negre B."/>
            <person name="Newfeld S."/>
            <person name="Nielsen R."/>
            <person name="Noor M.A."/>
            <person name="O'Grady P."/>
            <person name="Pachter L."/>
            <person name="Papaceit M."/>
            <person name="Parisi M.J."/>
            <person name="Parisi M."/>
            <person name="Parts L."/>
            <person name="Pedersen J.S."/>
            <person name="Pesole G."/>
            <person name="Phillippy A.M."/>
            <person name="Ponting C.P."/>
            <person name="Pop M."/>
            <person name="Porcelli D."/>
            <person name="Powell J.R."/>
            <person name="Prohaska S."/>
            <person name="Pruitt K."/>
            <person name="Puig M."/>
            <person name="Quesneville H."/>
            <person name="Ram K.R."/>
            <person name="Rand D."/>
            <person name="Rasmussen M.D."/>
            <person name="Reed L.K."/>
            <person name="Reenan R."/>
            <person name="Reily A."/>
            <person name="Remington K.A."/>
            <person name="Rieger T.T."/>
            <person name="Ritchie M.G."/>
            <person name="Robin C."/>
            <person name="Rogers Y.H."/>
            <person name="Rohde C."/>
            <person name="Rozas J."/>
            <person name="Rubenfield M.J."/>
            <person name="Ruiz A."/>
            <person name="Russo S."/>
            <person name="Salzberg S.L."/>
            <person name="Sanchez-Gracia A."/>
            <person name="Saranga D.J."/>
            <person name="Sato H."/>
            <person name="Schaeffer S.W."/>
            <person name="Schatz M.C."/>
            <person name="Schlenke T."/>
            <person name="Schwartz R."/>
            <person name="Segarra C."/>
            <person name="Singh R.S."/>
            <person name="Sirot L."/>
            <person name="Sirota M."/>
            <person name="Sisneros N.B."/>
            <person name="Smith C.D."/>
            <person name="Smith T.F."/>
            <person name="Spieth J."/>
            <person name="Stage D.E."/>
            <person name="Stark A."/>
            <person name="Stephan W."/>
            <person name="Strausberg R.L."/>
            <person name="Strempel S."/>
            <person name="Sturgill D."/>
            <person name="Sutton G."/>
            <person name="Sutton G.G."/>
            <person name="Tao W."/>
            <person name="Teichmann S."/>
            <person name="Tobari Y.N."/>
            <person name="Tomimura Y."/>
            <person name="Tsolas J.M."/>
            <person name="Valente V.L."/>
            <person name="Venter E."/>
            <person name="Venter J.C."/>
            <person name="Vicario S."/>
            <person name="Vieira F.G."/>
            <person name="Vilella A.J."/>
            <person name="Villasante A."/>
            <person name="Walenz B."/>
            <person name="Wang J."/>
            <person name="Wasserman M."/>
            <person name="Watts T."/>
            <person name="Wilson D."/>
            <person name="Wilson R.K."/>
            <person name="Wing R.A."/>
            <person name="Wolfner M.F."/>
            <person name="Wong A."/>
            <person name="Wong G.K."/>
            <person name="Wu C.I."/>
            <person name="Wu G."/>
            <person name="Yamamoto D."/>
            <person name="Yang H.P."/>
            <person name="Yang S.P."/>
            <person name="Yorke J.A."/>
            <person name="Yoshida K."/>
            <person name="Zdobnov E."/>
            <person name="Zhang P."/>
            <person name="Zhang Y."/>
            <person name="Zimin A.V."/>
            <person name="Baldwin J."/>
            <person name="Abdouelleil A."/>
            <person name="Abdulkadir J."/>
            <person name="Abebe A."/>
            <person name="Abera B."/>
            <person name="Abreu J."/>
            <person name="Acer S.C."/>
            <person name="Aftuck L."/>
            <person name="Alexander A."/>
            <person name="An P."/>
            <person name="Anderson E."/>
            <person name="Anderson S."/>
            <person name="Arachi H."/>
            <person name="Azer M."/>
            <person name="Bachantsang P."/>
            <person name="Barry A."/>
            <person name="Bayul T."/>
            <person name="Berlin A."/>
            <person name="Bessette D."/>
            <person name="Bloom T."/>
            <person name="Blye J."/>
            <person name="Boguslavskiy L."/>
            <person name="Bonnet C."/>
            <person name="Boukhgalter B."/>
            <person name="Bourzgui I."/>
            <person name="Brown A."/>
            <person name="Cahill P."/>
            <person name="Channer S."/>
            <person name="Cheshatsang Y."/>
            <person name="Chuda L."/>
            <person name="Citroen M."/>
            <person name="Collymore A."/>
            <person name="Cooke P."/>
            <person name="Costello M."/>
            <person name="D'Aco K."/>
            <person name="Daza R."/>
            <person name="De Haan G."/>
            <person name="DeGray S."/>
            <person name="DeMaso C."/>
            <person name="Dhargay N."/>
            <person name="Dooley K."/>
            <person name="Dooley E."/>
            <person name="Doricent M."/>
            <person name="Dorje P."/>
            <person name="Dorjee K."/>
            <person name="Dupes A."/>
            <person name="Elong R."/>
            <person name="Falk J."/>
            <person name="Farina A."/>
            <person name="Faro S."/>
            <person name="Ferguson D."/>
            <person name="Fisher S."/>
            <person name="Foley C.D."/>
            <person name="Franke A."/>
            <person name="Friedrich D."/>
            <person name="Gadbois L."/>
            <person name="Gearin G."/>
            <person name="Gearin C.R."/>
            <person name="Giannoukos G."/>
            <person name="Goode T."/>
            <person name="Graham J."/>
            <person name="Grandbois E."/>
            <person name="Grewal S."/>
            <person name="Gyaltsen K."/>
            <person name="Hafez N."/>
            <person name="Hagos B."/>
            <person name="Hall J."/>
            <person name="Henson C."/>
            <person name="Hollinger A."/>
            <person name="Honan T."/>
            <person name="Huard M.D."/>
            <person name="Hughes L."/>
            <person name="Hurhula B."/>
            <person name="Husby M.E."/>
            <person name="Kamat A."/>
            <person name="Kanga B."/>
            <person name="Kashin S."/>
            <person name="Khazanovich D."/>
            <person name="Kisner P."/>
            <person name="Lance K."/>
            <person name="Lara M."/>
            <person name="Lee W."/>
            <person name="Lennon N."/>
            <person name="Letendre F."/>
            <person name="LeVine R."/>
            <person name="Lipovsky A."/>
            <person name="Liu X."/>
            <person name="Liu J."/>
            <person name="Liu S."/>
            <person name="Lokyitsang T."/>
            <person name="Lokyitsang Y."/>
            <person name="Lubonja R."/>
            <person name="Lui A."/>
            <person name="MacDonald P."/>
            <person name="Magnisalis V."/>
            <person name="Maru K."/>
            <person name="Matthews C."/>
            <person name="McCusker W."/>
            <person name="McDonough S."/>
            <person name="Mehta T."/>
            <person name="Meldrim J."/>
            <person name="Meneus L."/>
            <person name="Mihai O."/>
            <person name="Mihalev A."/>
            <person name="Mihova T."/>
            <person name="Mittelman R."/>
            <person name="Mlenga V."/>
            <person name="Montmayeur A."/>
            <person name="Mulrain L."/>
            <person name="Navidi A."/>
            <person name="Naylor J."/>
            <person name="Negash T."/>
            <person name="Nguyen T."/>
            <person name="Nguyen N."/>
            <person name="Nicol R."/>
            <person name="Norbu C."/>
            <person name="Norbu N."/>
            <person name="Novod N."/>
            <person name="O'Neill B."/>
            <person name="Osman S."/>
            <person name="Markiewicz E."/>
            <person name="Oyono O.L."/>
            <person name="Patti C."/>
            <person name="Phunkhang P."/>
            <person name="Pierre F."/>
            <person name="Priest M."/>
            <person name="Raghuraman S."/>
            <person name="Rege F."/>
            <person name="Reyes R."/>
            <person name="Rise C."/>
            <person name="Rogov P."/>
            <person name="Ross K."/>
            <person name="Ryan E."/>
            <person name="Settipalli S."/>
            <person name="Shea T."/>
            <person name="Sherpa N."/>
            <person name="Shi L."/>
            <person name="Shih D."/>
            <person name="Sparrow T."/>
            <person name="Spaulding J."/>
            <person name="Stalker J."/>
            <person name="Stange-Thomann N."/>
            <person name="Stavropoulos S."/>
            <person name="Stone C."/>
            <person name="Strader C."/>
            <person name="Tesfaye S."/>
            <person name="Thomson T."/>
            <person name="Thoulutsang Y."/>
            <person name="Thoulutsang D."/>
            <person name="Topham K."/>
            <person name="Topping I."/>
            <person name="Tsamla T."/>
            <person name="Vassiliev H."/>
            <person name="Vo A."/>
            <person name="Wangchuk T."/>
            <person name="Wangdi T."/>
            <person name="Weiand M."/>
            <person name="Wilkinson J."/>
            <person name="Wilson A."/>
            <person name="Yadav S."/>
            <person name="Young G."/>
            <person name="Yu Q."/>
            <person name="Zembek L."/>
            <person name="Zhong D."/>
            <person name="Zimmer A."/>
            <person name="Zwirko Z."/>
            <person name="Jaffe D.B."/>
            <person name="Alvarez P."/>
            <person name="Brockman W."/>
            <person name="Butler J."/>
            <person name="Chin C."/>
            <person name="Gnerre S."/>
            <person name="Grabherr M."/>
            <person name="Kleber M."/>
            <person name="Mauceli E."/>
            <person name="MacCallum I."/>
        </authorList>
    </citation>
    <scope>NUCLEOTIDE SEQUENCE [LARGE SCALE GENOMIC DNA]</scope>
    <source>
        <strain evidence="12">Tucson 15081-1352.22</strain>
    </source>
</reference>
<dbReference type="SMR" id="A0A0Q9XWG1"/>
<evidence type="ECO:0000259" key="9">
    <source>
        <dbReference type="Pfam" id="PF02270"/>
    </source>
</evidence>
<evidence type="ECO:0000313" key="11">
    <source>
        <dbReference type="EMBL" id="KRG07875.1"/>
    </source>
</evidence>
<evidence type="ECO:0000256" key="6">
    <source>
        <dbReference type="ARBA" id="ARBA00023163"/>
    </source>
</evidence>